<organism evidence="2">
    <name type="scientific">marine metagenome</name>
    <dbReference type="NCBI Taxonomy" id="408172"/>
    <lineage>
        <taxon>unclassified sequences</taxon>
        <taxon>metagenomes</taxon>
        <taxon>ecological metagenomes</taxon>
    </lineage>
</organism>
<dbReference type="AlphaFoldDB" id="A0A381UR27"/>
<dbReference type="InterPro" id="IPR025965">
    <property type="entry name" value="FlgD/Vpr_Ig-like"/>
</dbReference>
<name>A0A381UR27_9ZZZZ</name>
<reference evidence="2" key="1">
    <citation type="submission" date="2018-05" db="EMBL/GenBank/DDBJ databases">
        <authorList>
            <person name="Lanie J.A."/>
            <person name="Ng W.-L."/>
            <person name="Kazmierczak K.M."/>
            <person name="Andrzejewski T.M."/>
            <person name="Davidsen T.M."/>
            <person name="Wayne K.J."/>
            <person name="Tettelin H."/>
            <person name="Glass J.I."/>
            <person name="Rusch D."/>
            <person name="Podicherti R."/>
            <person name="Tsui H.-C.T."/>
            <person name="Winkler M.E."/>
        </authorList>
    </citation>
    <scope>NUCLEOTIDE SEQUENCE</scope>
</reference>
<dbReference type="NCBIfam" id="TIGR04183">
    <property type="entry name" value="Por_Secre_tail"/>
    <property type="match status" value="1"/>
</dbReference>
<gene>
    <name evidence="2" type="ORF">METZ01_LOCUS82651</name>
</gene>
<dbReference type="InterPro" id="IPR026444">
    <property type="entry name" value="Secre_tail"/>
</dbReference>
<dbReference type="Pfam" id="PF13860">
    <property type="entry name" value="FlgD_ig"/>
    <property type="match status" value="1"/>
</dbReference>
<evidence type="ECO:0000313" key="2">
    <source>
        <dbReference type="EMBL" id="SVA29797.1"/>
    </source>
</evidence>
<evidence type="ECO:0000259" key="1">
    <source>
        <dbReference type="Pfam" id="PF13860"/>
    </source>
</evidence>
<proteinExistence type="predicted"/>
<protein>
    <recommendedName>
        <fullName evidence="1">FlgD/Vpr Ig-like domain-containing protein</fullName>
    </recommendedName>
</protein>
<dbReference type="InterPro" id="IPR011050">
    <property type="entry name" value="Pectin_lyase_fold/virulence"/>
</dbReference>
<feature type="domain" description="FlgD/Vpr Ig-like" evidence="1">
    <location>
        <begin position="515"/>
        <end position="576"/>
    </location>
</feature>
<sequence length="590" mass="64690">MTKSISYRFALCICVLFSVANLSVADTLTVTWTGAIGELETTIMADTSADGTQAHAVYKLESNKTYLQRSTIVLESSCDIVGAAYGTGETPATIQPIPGDDGASQFAGWPAGNIKTYGEDQSYAFKNLLFNGVFADGSTTLFGVLATYGKGNTITVDHVTSVHNQVITYFCFGQEENWTLTNNTAVQYSCYPAGMYFGGFWWGGGGGWTGTVESLLIQNNTIEGAHGQAFVIYDNGLVNRTEGEVINVDHNTFVNIIDWPKFYRHGNNTRWTNNLFVNMAANGQTRNAANTNIALNNDHVGGHGKTATLYQGACTDSTLLADGNCWDRTNRNISYQNNAWMDTPELLDMFAMEPWCWDLPADSNGVVVTLCDTMIANQSKWAGDSTMSMFANGVYMSNNLHMSDRGWNLDPVYITAQTTRTRDWLDNGVHDTHTDHFWMHQADGDKITVEWPLPMDFSYLATSAAATHCTHGGPVGSTHHMDHPAGLTLNTNPDGIVASTFALKQNYPNPFNPSTEISFNLDEIADINLSIFNMLGQKVRTLTNGTKPAGVHTLEWDGRDEMGQRVSTGIYLYTLSNGSKTITKKMALMK</sequence>
<accession>A0A381UR27</accession>
<dbReference type="EMBL" id="UINC01006814">
    <property type="protein sequence ID" value="SVA29797.1"/>
    <property type="molecule type" value="Genomic_DNA"/>
</dbReference>
<dbReference type="SUPFAM" id="SSF51126">
    <property type="entry name" value="Pectin lyase-like"/>
    <property type="match status" value="1"/>
</dbReference>
<dbReference type="Gene3D" id="2.60.40.4070">
    <property type="match status" value="1"/>
</dbReference>